<dbReference type="CDD" id="cd00054">
    <property type="entry name" value="EGF_CA"/>
    <property type="match status" value="1"/>
</dbReference>
<proteinExistence type="predicted"/>
<evidence type="ECO:0000256" key="2">
    <source>
        <dbReference type="ARBA" id="ARBA00022525"/>
    </source>
</evidence>
<dbReference type="GO" id="GO:0005576">
    <property type="term" value="C:extracellular region"/>
    <property type="evidence" value="ECO:0007669"/>
    <property type="project" value="UniProtKB-SubCell"/>
</dbReference>
<dbReference type="InterPro" id="IPR009030">
    <property type="entry name" value="Growth_fac_rcpt_cys_sf"/>
</dbReference>
<sequence>MCVNTVGGFTCKCPPGFTQHHTACIDNNECVGEPSLCGTKGICQNSPGSFNCACQRGYELDDTGLHCDDVNECDSNDRCQHGCQNMLGGYRCNCPQGYTQHYQWNQCVGEYHTHTEGATLGH</sequence>
<dbReference type="SMART" id="SM00179">
    <property type="entry name" value="EGF_CA"/>
    <property type="match status" value="3"/>
</dbReference>
<keyword evidence="2" id="KW-0964">Secreted</keyword>
<dbReference type="GO" id="GO:0005509">
    <property type="term" value="F:calcium ion binding"/>
    <property type="evidence" value="ECO:0007669"/>
    <property type="project" value="InterPro"/>
</dbReference>
<dbReference type="InterPro" id="IPR018097">
    <property type="entry name" value="EGF_Ca-bd_CS"/>
</dbReference>
<evidence type="ECO:0000256" key="1">
    <source>
        <dbReference type="ARBA" id="ARBA00004613"/>
    </source>
</evidence>
<dbReference type="FunFam" id="2.10.25.10:FF:000023">
    <property type="entry name" value="Fibrillin 2"/>
    <property type="match status" value="1"/>
</dbReference>
<dbReference type="Proteomes" id="UP000193380">
    <property type="component" value="Unassembled WGS sequence"/>
</dbReference>
<dbReference type="PANTHER" id="PTHR47333:SF5">
    <property type="entry name" value="FIBRILLIN-3"/>
    <property type="match status" value="1"/>
</dbReference>
<keyword evidence="6 8" id="KW-1015">Disulfide bond</keyword>
<evidence type="ECO:0000313" key="10">
    <source>
        <dbReference type="EMBL" id="CDR00064.1"/>
    </source>
</evidence>
<feature type="domain" description="EGF-like" evidence="9">
    <location>
        <begin position="26"/>
        <end position="68"/>
    </location>
</feature>
<reference evidence="10" key="1">
    <citation type="journal article" date="2014" name="Nat. Commun.">
        <title>The rainbow trout genome provides novel insights into evolution after whole-genome duplication in vertebrates.</title>
        <authorList>
            <person name="Berthelot C."/>
            <person name="Brunet F."/>
            <person name="Chalopin D."/>
            <person name="Juanchich A."/>
            <person name="Bernard M."/>
            <person name="Noel B."/>
            <person name="Bento P."/>
            <person name="Da Silva C."/>
            <person name="Labadie K."/>
            <person name="Alberti A."/>
            <person name="Aury J.M."/>
            <person name="Louis A."/>
            <person name="Dehais P."/>
            <person name="Bardou P."/>
            <person name="Montfort J."/>
            <person name="Klopp C."/>
            <person name="Cabau C."/>
            <person name="Gaspin C."/>
            <person name="Thorgaard G.H."/>
            <person name="Boussaha M."/>
            <person name="Quillet E."/>
            <person name="Guyomard R."/>
            <person name="Galiana D."/>
            <person name="Bobe J."/>
            <person name="Volff J.N."/>
            <person name="Genet C."/>
            <person name="Wincker P."/>
            <person name="Jaillon O."/>
            <person name="Roest Crollius H."/>
            <person name="Guiguen Y."/>
        </authorList>
    </citation>
    <scope>NUCLEOTIDE SEQUENCE [LARGE SCALE GENOMIC DNA]</scope>
</reference>
<accession>A0A060ZEJ4</accession>
<keyword evidence="4" id="KW-0732">Signal</keyword>
<dbReference type="Pfam" id="PF07645">
    <property type="entry name" value="EGF_CA"/>
    <property type="match status" value="3"/>
</dbReference>
<dbReference type="InterPro" id="IPR049883">
    <property type="entry name" value="NOTCH1_EGF-like"/>
</dbReference>
<protein>
    <recommendedName>
        <fullName evidence="9">EGF-like domain-containing protein</fullName>
    </recommendedName>
</protein>
<dbReference type="PROSITE" id="PS50026">
    <property type="entry name" value="EGF_3"/>
    <property type="match status" value="2"/>
</dbReference>
<keyword evidence="3 8" id="KW-0245">EGF-like domain</keyword>
<dbReference type="InterPro" id="IPR052080">
    <property type="entry name" value="vWF_C/EGF_Fibrillin"/>
</dbReference>
<dbReference type="InterPro" id="IPR001881">
    <property type="entry name" value="EGF-like_Ca-bd_dom"/>
</dbReference>
<evidence type="ECO:0000256" key="5">
    <source>
        <dbReference type="ARBA" id="ARBA00022737"/>
    </source>
</evidence>
<dbReference type="SUPFAM" id="SSF57184">
    <property type="entry name" value="Growth factor receptor domain"/>
    <property type="match status" value="1"/>
</dbReference>
<comment type="subcellular location">
    <subcellularLocation>
        <location evidence="1">Secreted</location>
    </subcellularLocation>
</comment>
<dbReference type="PROSITE" id="PS01187">
    <property type="entry name" value="EGF_CA"/>
    <property type="match status" value="2"/>
</dbReference>
<evidence type="ECO:0000256" key="8">
    <source>
        <dbReference type="PROSITE-ProRule" id="PRU00076"/>
    </source>
</evidence>
<organism evidence="10 11">
    <name type="scientific">Oncorhynchus mykiss</name>
    <name type="common">Rainbow trout</name>
    <name type="synonym">Salmo gairdneri</name>
    <dbReference type="NCBI Taxonomy" id="8022"/>
    <lineage>
        <taxon>Eukaryota</taxon>
        <taxon>Metazoa</taxon>
        <taxon>Chordata</taxon>
        <taxon>Craniata</taxon>
        <taxon>Vertebrata</taxon>
        <taxon>Euteleostomi</taxon>
        <taxon>Actinopterygii</taxon>
        <taxon>Neopterygii</taxon>
        <taxon>Teleostei</taxon>
        <taxon>Protacanthopterygii</taxon>
        <taxon>Salmoniformes</taxon>
        <taxon>Salmonidae</taxon>
        <taxon>Salmoninae</taxon>
        <taxon>Oncorhynchus</taxon>
    </lineage>
</organism>
<comment type="caution">
    <text evidence="8">Lacks conserved residue(s) required for the propagation of feature annotation.</text>
</comment>
<evidence type="ECO:0000259" key="9">
    <source>
        <dbReference type="PROSITE" id="PS50026"/>
    </source>
</evidence>
<evidence type="ECO:0000256" key="3">
    <source>
        <dbReference type="ARBA" id="ARBA00022536"/>
    </source>
</evidence>
<dbReference type="AlphaFoldDB" id="A0A060ZEJ4"/>
<dbReference type="PROSITE" id="PS01186">
    <property type="entry name" value="EGF_2"/>
    <property type="match status" value="2"/>
</dbReference>
<dbReference type="InterPro" id="IPR000742">
    <property type="entry name" value="EGF"/>
</dbReference>
<dbReference type="FunFam" id="2.10.25.10:FF:000003">
    <property type="entry name" value="fibrillin-1 isoform X1"/>
    <property type="match status" value="1"/>
</dbReference>
<evidence type="ECO:0000256" key="6">
    <source>
        <dbReference type="ARBA" id="ARBA00023157"/>
    </source>
</evidence>
<reference evidence="10" key="2">
    <citation type="submission" date="2014-03" db="EMBL/GenBank/DDBJ databases">
        <authorList>
            <person name="Genoscope - CEA"/>
        </authorList>
    </citation>
    <scope>NUCLEOTIDE SEQUENCE</scope>
</reference>
<gene>
    <name evidence="10" type="ORF">GSONMT00021982001</name>
</gene>
<keyword evidence="5" id="KW-0677">Repeat</keyword>
<dbReference type="SMART" id="SM00181">
    <property type="entry name" value="EGF"/>
    <property type="match status" value="3"/>
</dbReference>
<evidence type="ECO:0000256" key="7">
    <source>
        <dbReference type="ARBA" id="ARBA00023180"/>
    </source>
</evidence>
<dbReference type="InterPro" id="IPR000152">
    <property type="entry name" value="EGF-type_Asp/Asn_hydroxyl_site"/>
</dbReference>
<evidence type="ECO:0000313" key="11">
    <source>
        <dbReference type="Proteomes" id="UP000193380"/>
    </source>
</evidence>
<dbReference type="STRING" id="8022.A0A060ZEJ4"/>
<dbReference type="EMBL" id="FR952723">
    <property type="protein sequence ID" value="CDR00064.1"/>
    <property type="molecule type" value="Genomic_DNA"/>
</dbReference>
<feature type="domain" description="EGF-like" evidence="9">
    <location>
        <begin position="69"/>
        <end position="108"/>
    </location>
</feature>
<dbReference type="PROSITE" id="PS00010">
    <property type="entry name" value="ASX_HYDROXYL"/>
    <property type="match status" value="3"/>
</dbReference>
<feature type="disulfide bond" evidence="8">
    <location>
        <begin position="73"/>
        <end position="83"/>
    </location>
</feature>
<dbReference type="PANTHER" id="PTHR47333">
    <property type="entry name" value="VON WILLEBRAND FACTOR C AND EGF DOMAIN-CONTAINING PROTEIN"/>
    <property type="match status" value="1"/>
</dbReference>
<evidence type="ECO:0000256" key="4">
    <source>
        <dbReference type="ARBA" id="ARBA00022729"/>
    </source>
</evidence>
<dbReference type="PaxDb" id="8022-A0A060ZEJ4"/>
<dbReference type="Gene3D" id="2.10.25.10">
    <property type="entry name" value="Laminin"/>
    <property type="match status" value="3"/>
</dbReference>
<name>A0A060ZEJ4_ONCMY</name>
<keyword evidence="7" id="KW-0325">Glycoprotein</keyword>